<evidence type="ECO:0000256" key="1">
    <source>
        <dbReference type="SAM" id="MobiDB-lite"/>
    </source>
</evidence>
<name>A0A834P799_VESPE</name>
<keyword evidence="3" id="KW-1185">Reference proteome</keyword>
<protein>
    <submittedName>
        <fullName evidence="2">Uncharacterized protein</fullName>
    </submittedName>
</protein>
<feature type="compositionally biased region" description="Acidic residues" evidence="1">
    <location>
        <begin position="60"/>
        <end position="78"/>
    </location>
</feature>
<reference evidence="2" key="1">
    <citation type="journal article" date="2020" name="G3 (Bethesda)">
        <title>High-Quality Assemblies for Three Invasive Social Wasps from the &lt;i&gt;Vespula&lt;/i&gt; Genus.</title>
        <authorList>
            <person name="Harrop T.W.R."/>
            <person name="Guhlin J."/>
            <person name="McLaughlin G.M."/>
            <person name="Permina E."/>
            <person name="Stockwell P."/>
            <person name="Gilligan J."/>
            <person name="Le Lec M.F."/>
            <person name="Gruber M.A.M."/>
            <person name="Quinn O."/>
            <person name="Lovegrove M."/>
            <person name="Duncan E.J."/>
            <person name="Remnant E.J."/>
            <person name="Van Eeckhoven J."/>
            <person name="Graham B."/>
            <person name="Knapp R.A."/>
            <person name="Langford K.W."/>
            <person name="Kronenberg Z."/>
            <person name="Press M.O."/>
            <person name="Eacker S.M."/>
            <person name="Wilson-Rankin E.E."/>
            <person name="Purcell J."/>
            <person name="Lester P.J."/>
            <person name="Dearden P.K."/>
        </authorList>
    </citation>
    <scope>NUCLEOTIDE SEQUENCE</scope>
    <source>
        <strain evidence="2">Volc-1</strain>
    </source>
</reference>
<accession>A0A834P799</accession>
<organism evidence="2 3">
    <name type="scientific">Vespula pensylvanica</name>
    <name type="common">Western yellow jacket</name>
    <name type="synonym">Wasp</name>
    <dbReference type="NCBI Taxonomy" id="30213"/>
    <lineage>
        <taxon>Eukaryota</taxon>
        <taxon>Metazoa</taxon>
        <taxon>Ecdysozoa</taxon>
        <taxon>Arthropoda</taxon>
        <taxon>Hexapoda</taxon>
        <taxon>Insecta</taxon>
        <taxon>Pterygota</taxon>
        <taxon>Neoptera</taxon>
        <taxon>Endopterygota</taxon>
        <taxon>Hymenoptera</taxon>
        <taxon>Apocrita</taxon>
        <taxon>Aculeata</taxon>
        <taxon>Vespoidea</taxon>
        <taxon>Vespidae</taxon>
        <taxon>Vespinae</taxon>
        <taxon>Vespula</taxon>
    </lineage>
</organism>
<feature type="compositionally biased region" description="Basic and acidic residues" evidence="1">
    <location>
        <begin position="92"/>
        <end position="102"/>
    </location>
</feature>
<feature type="region of interest" description="Disordered" evidence="1">
    <location>
        <begin position="1"/>
        <end position="116"/>
    </location>
</feature>
<evidence type="ECO:0000313" key="3">
    <source>
        <dbReference type="Proteomes" id="UP000600918"/>
    </source>
</evidence>
<dbReference type="Proteomes" id="UP000600918">
    <property type="component" value="Unassembled WGS sequence"/>
</dbReference>
<feature type="compositionally biased region" description="Acidic residues" evidence="1">
    <location>
        <begin position="13"/>
        <end position="27"/>
    </location>
</feature>
<gene>
    <name evidence="2" type="ORF">H0235_004305</name>
</gene>
<comment type="caution">
    <text evidence="2">The sequence shown here is derived from an EMBL/GenBank/DDBJ whole genome shotgun (WGS) entry which is preliminary data.</text>
</comment>
<dbReference type="EMBL" id="JACSDY010000003">
    <property type="protein sequence ID" value="KAF7431381.1"/>
    <property type="molecule type" value="Genomic_DNA"/>
</dbReference>
<evidence type="ECO:0000313" key="2">
    <source>
        <dbReference type="EMBL" id="KAF7431381.1"/>
    </source>
</evidence>
<sequence length="116" mass="13902">MDYMKVAGRFDDQDSDDQDSDDDDDDDVRIRKAEEMDEQNTWGDRRKDLRRRTNSRVEVEVEEVEEEEEEEEEEEDVEKEGRRRRAQSMEGATERVSFKTQRDYATAPARFSGERR</sequence>
<dbReference type="AlphaFoldDB" id="A0A834P799"/>
<proteinExistence type="predicted"/>